<organism evidence="1">
    <name type="scientific">Anguilla anguilla</name>
    <name type="common">European freshwater eel</name>
    <name type="synonym">Muraena anguilla</name>
    <dbReference type="NCBI Taxonomy" id="7936"/>
    <lineage>
        <taxon>Eukaryota</taxon>
        <taxon>Metazoa</taxon>
        <taxon>Chordata</taxon>
        <taxon>Craniata</taxon>
        <taxon>Vertebrata</taxon>
        <taxon>Euteleostomi</taxon>
        <taxon>Actinopterygii</taxon>
        <taxon>Neopterygii</taxon>
        <taxon>Teleostei</taxon>
        <taxon>Anguilliformes</taxon>
        <taxon>Anguillidae</taxon>
        <taxon>Anguilla</taxon>
    </lineage>
</organism>
<proteinExistence type="predicted"/>
<sequence>MTFPVECSYRAMLQQWWLLVRNSCSTVSYKPRLYLRTGKGLDLCSQEPRYGTLNTRHVKLPRRSDSTQPFLSKVKHPSRHIIIPPHKFLTLLFHHCINPIVQGWWV</sequence>
<reference evidence="1" key="2">
    <citation type="journal article" date="2015" name="Fish Shellfish Immunol.">
        <title>Early steps in the European eel (Anguilla anguilla)-Vibrio vulnificus interaction in the gills: Role of the RtxA13 toxin.</title>
        <authorList>
            <person name="Callol A."/>
            <person name="Pajuelo D."/>
            <person name="Ebbesson L."/>
            <person name="Teles M."/>
            <person name="MacKenzie S."/>
            <person name="Amaro C."/>
        </authorList>
    </citation>
    <scope>NUCLEOTIDE SEQUENCE</scope>
</reference>
<dbReference type="AlphaFoldDB" id="A0A0E9W7R6"/>
<evidence type="ECO:0000313" key="1">
    <source>
        <dbReference type="EMBL" id="JAH85523.1"/>
    </source>
</evidence>
<dbReference type="EMBL" id="GBXM01023054">
    <property type="protein sequence ID" value="JAH85523.1"/>
    <property type="molecule type" value="Transcribed_RNA"/>
</dbReference>
<reference evidence="1" key="1">
    <citation type="submission" date="2014-11" db="EMBL/GenBank/DDBJ databases">
        <authorList>
            <person name="Amaro Gonzalez C."/>
        </authorList>
    </citation>
    <scope>NUCLEOTIDE SEQUENCE</scope>
</reference>
<accession>A0A0E9W7R6</accession>
<protein>
    <submittedName>
        <fullName evidence="1">Uncharacterized protein</fullName>
    </submittedName>
</protein>
<name>A0A0E9W7R6_ANGAN</name>